<evidence type="ECO:0000313" key="2">
    <source>
        <dbReference type="EMBL" id="KAD4586437.1"/>
    </source>
</evidence>
<name>A0A5N6NH83_9ASTR</name>
<comment type="caution">
    <text evidence="2">The sequence shown here is derived from an EMBL/GenBank/DDBJ whole genome shotgun (WGS) entry which is preliminary data.</text>
</comment>
<organism evidence="2 3">
    <name type="scientific">Mikania micrantha</name>
    <name type="common">bitter vine</name>
    <dbReference type="NCBI Taxonomy" id="192012"/>
    <lineage>
        <taxon>Eukaryota</taxon>
        <taxon>Viridiplantae</taxon>
        <taxon>Streptophyta</taxon>
        <taxon>Embryophyta</taxon>
        <taxon>Tracheophyta</taxon>
        <taxon>Spermatophyta</taxon>
        <taxon>Magnoliopsida</taxon>
        <taxon>eudicotyledons</taxon>
        <taxon>Gunneridae</taxon>
        <taxon>Pentapetalae</taxon>
        <taxon>asterids</taxon>
        <taxon>campanulids</taxon>
        <taxon>Asterales</taxon>
        <taxon>Asteraceae</taxon>
        <taxon>Asteroideae</taxon>
        <taxon>Heliantheae alliance</taxon>
        <taxon>Eupatorieae</taxon>
        <taxon>Mikania</taxon>
    </lineage>
</organism>
<dbReference type="EMBL" id="SZYD01000012">
    <property type="protein sequence ID" value="KAD4586437.1"/>
    <property type="molecule type" value="Genomic_DNA"/>
</dbReference>
<accession>A0A5N6NH83</accession>
<gene>
    <name evidence="2" type="ORF">E3N88_24038</name>
</gene>
<sequence>MHLVFVDKTLDEDEDDRASSEASDLNPVFIITLDGDGDGDGQASPEVSDCILADEQQKKLRIAGLRPKTLEAKAQLQLSSSSCFCSHHVSSPSQKKKDQA</sequence>
<keyword evidence="3" id="KW-1185">Reference proteome</keyword>
<dbReference type="Proteomes" id="UP000326396">
    <property type="component" value="Linkage Group LG2"/>
</dbReference>
<feature type="region of interest" description="Disordered" evidence="1">
    <location>
        <begin position="1"/>
        <end position="22"/>
    </location>
</feature>
<proteinExistence type="predicted"/>
<dbReference type="AlphaFoldDB" id="A0A5N6NH83"/>
<reference evidence="2 3" key="1">
    <citation type="submission" date="2019-05" db="EMBL/GenBank/DDBJ databases">
        <title>Mikania micrantha, genome provides insights into the molecular mechanism of rapid growth.</title>
        <authorList>
            <person name="Liu B."/>
        </authorList>
    </citation>
    <scope>NUCLEOTIDE SEQUENCE [LARGE SCALE GENOMIC DNA]</scope>
    <source>
        <strain evidence="2">NLD-2019</strain>
        <tissue evidence="2">Leaf</tissue>
    </source>
</reference>
<evidence type="ECO:0000256" key="1">
    <source>
        <dbReference type="SAM" id="MobiDB-lite"/>
    </source>
</evidence>
<evidence type="ECO:0000313" key="3">
    <source>
        <dbReference type="Proteomes" id="UP000326396"/>
    </source>
</evidence>
<protein>
    <submittedName>
        <fullName evidence="2">Uncharacterized protein</fullName>
    </submittedName>
</protein>